<accession>A0A7X2IPQ3</accession>
<organism evidence="1 2">
    <name type="scientific">Pseudoduganella rivuli</name>
    <dbReference type="NCBI Taxonomy" id="2666085"/>
    <lineage>
        <taxon>Bacteria</taxon>
        <taxon>Pseudomonadati</taxon>
        <taxon>Pseudomonadota</taxon>
        <taxon>Betaproteobacteria</taxon>
        <taxon>Burkholderiales</taxon>
        <taxon>Oxalobacteraceae</taxon>
        <taxon>Telluria group</taxon>
        <taxon>Pseudoduganella</taxon>
    </lineage>
</organism>
<comment type="caution">
    <text evidence="1">The sequence shown here is derived from an EMBL/GenBank/DDBJ whole genome shotgun (WGS) entry which is preliminary data.</text>
</comment>
<keyword evidence="1" id="KW-0808">Transferase</keyword>
<sequence>MRGDVPDVRLVGIDWGTTNRRAYVLDSTGDCVRKHEDDQGVMACNGRFEHALQALLVELRASPSTPVLMSGMVGSALGWQQVPYLDCKVPLQQLPAEAVPVQGAPAGCNWRIVPGYCCRDGGTDVMRGEETQLLGAVLIGHRDGWVILPGTHSKWALLRQGKVVRLATYMTGELFSLLSAHGTLSPLMETGLADNPAGLAAGVALARRGGPLSRALFSIRARVVAGDMPATQARACVSGLLIGAEFAAADRENSRDPSAAAVRLIASPALSSMYGEVAALFNMRATLLDPDMVYCAALAEFLKSGVV</sequence>
<dbReference type="EMBL" id="WKJJ01000011">
    <property type="protein sequence ID" value="MRV73751.1"/>
    <property type="molecule type" value="Genomic_DNA"/>
</dbReference>
<dbReference type="Gene3D" id="3.30.420.310">
    <property type="entry name" value="2-keto-3-deoxy-galactonokinase, C-terminal domain"/>
    <property type="match status" value="1"/>
</dbReference>
<gene>
    <name evidence="1" type="ORF">GJ700_18730</name>
</gene>
<reference evidence="1 2" key="1">
    <citation type="submission" date="2019-11" db="EMBL/GenBank/DDBJ databases">
        <title>Novel species isolated from a subtropical stream in China.</title>
        <authorList>
            <person name="Lu H."/>
        </authorList>
    </citation>
    <scope>NUCLEOTIDE SEQUENCE [LARGE SCALE GENOMIC DNA]</scope>
    <source>
        <strain evidence="1 2">FT92W</strain>
    </source>
</reference>
<proteinExistence type="predicted"/>
<dbReference type="InterPro" id="IPR007729">
    <property type="entry name" value="DGOK"/>
</dbReference>
<dbReference type="Proteomes" id="UP000446768">
    <property type="component" value="Unassembled WGS sequence"/>
</dbReference>
<name>A0A7X2IPQ3_9BURK</name>
<dbReference type="InterPro" id="IPR042257">
    <property type="entry name" value="DGOK_C"/>
</dbReference>
<keyword evidence="2" id="KW-1185">Reference proteome</keyword>
<evidence type="ECO:0000313" key="1">
    <source>
        <dbReference type="EMBL" id="MRV73751.1"/>
    </source>
</evidence>
<dbReference type="InterPro" id="IPR043129">
    <property type="entry name" value="ATPase_NBD"/>
</dbReference>
<dbReference type="Gene3D" id="3.30.420.300">
    <property type="entry name" value="2-keto-3-deoxy-galactonokinase, substrate binding domain"/>
    <property type="match status" value="1"/>
</dbReference>
<dbReference type="GO" id="GO:0008671">
    <property type="term" value="F:2-dehydro-3-deoxygalactonokinase activity"/>
    <property type="evidence" value="ECO:0007669"/>
    <property type="project" value="InterPro"/>
</dbReference>
<protein>
    <submittedName>
        <fullName evidence="1">2-dehydro-3-deoxygalactonokinase</fullName>
    </submittedName>
</protein>
<dbReference type="InterPro" id="IPR042258">
    <property type="entry name" value="DGOK_N"/>
</dbReference>
<keyword evidence="1" id="KW-0418">Kinase</keyword>
<dbReference type="RefSeq" id="WP_154376618.1">
    <property type="nucleotide sequence ID" value="NZ_WKJJ01000011.1"/>
</dbReference>
<dbReference type="GO" id="GO:0034194">
    <property type="term" value="P:D-galactonate catabolic process"/>
    <property type="evidence" value="ECO:0007669"/>
    <property type="project" value="InterPro"/>
</dbReference>
<dbReference type="AlphaFoldDB" id="A0A7X2IPQ3"/>
<dbReference type="SUPFAM" id="SSF53067">
    <property type="entry name" value="Actin-like ATPase domain"/>
    <property type="match status" value="1"/>
</dbReference>
<evidence type="ECO:0000313" key="2">
    <source>
        <dbReference type="Proteomes" id="UP000446768"/>
    </source>
</evidence>
<dbReference type="Pfam" id="PF05035">
    <property type="entry name" value="DGOK"/>
    <property type="match status" value="1"/>
</dbReference>